<dbReference type="InterPro" id="IPR050535">
    <property type="entry name" value="DNA_Repair-Maintenance_Comp"/>
</dbReference>
<keyword evidence="12" id="KW-1185">Reference proteome</keyword>
<evidence type="ECO:0000256" key="3">
    <source>
        <dbReference type="ARBA" id="ARBA00013365"/>
    </source>
</evidence>
<keyword evidence="8" id="KW-0255">Endonuclease</keyword>
<dbReference type="EMBL" id="JAUSTQ010000004">
    <property type="protein sequence ID" value="MDQ0159369.1"/>
    <property type="molecule type" value="Genomic_DNA"/>
</dbReference>
<dbReference type="SUPFAM" id="SSF56300">
    <property type="entry name" value="Metallo-dependent phosphatases"/>
    <property type="match status" value="1"/>
</dbReference>
<dbReference type="InterPro" id="IPR026843">
    <property type="entry name" value="SbcD_C"/>
</dbReference>
<dbReference type="Pfam" id="PF00149">
    <property type="entry name" value="Metallophos"/>
    <property type="match status" value="1"/>
</dbReference>
<dbReference type="Proteomes" id="UP001224359">
    <property type="component" value="Unassembled WGS sequence"/>
</dbReference>
<dbReference type="Gene3D" id="3.60.21.10">
    <property type="match status" value="1"/>
</dbReference>
<dbReference type="InterPro" id="IPR004843">
    <property type="entry name" value="Calcineurin-like_PHP"/>
</dbReference>
<dbReference type="Pfam" id="PF12320">
    <property type="entry name" value="SbcD_C"/>
    <property type="match status" value="1"/>
</dbReference>
<name>A0ABT9VEH4_9BACI</name>
<evidence type="ECO:0000256" key="2">
    <source>
        <dbReference type="ARBA" id="ARBA00011322"/>
    </source>
</evidence>
<feature type="domain" description="Nuclease SbcCD subunit D C-terminal" evidence="10">
    <location>
        <begin position="272"/>
        <end position="357"/>
    </location>
</feature>
<keyword evidence="7 8" id="KW-0233">DNA recombination</keyword>
<dbReference type="NCBIfam" id="TIGR00619">
    <property type="entry name" value="sbcd"/>
    <property type="match status" value="1"/>
</dbReference>
<gene>
    <name evidence="8" type="primary">sbcD</name>
    <name evidence="11" type="ORF">J2S77_001333</name>
</gene>
<dbReference type="CDD" id="cd00840">
    <property type="entry name" value="MPP_Mre11_N"/>
    <property type="match status" value="1"/>
</dbReference>
<comment type="caution">
    <text evidence="11">The sequence shown here is derived from an EMBL/GenBank/DDBJ whole genome shotgun (WGS) entry which is preliminary data.</text>
</comment>
<dbReference type="PANTHER" id="PTHR30337">
    <property type="entry name" value="COMPONENT OF ATP-DEPENDENT DSDNA EXONUCLEASE"/>
    <property type="match status" value="1"/>
</dbReference>
<organism evidence="11 12">
    <name type="scientific">Alkalibacillus salilacus</name>
    <dbReference type="NCBI Taxonomy" id="284582"/>
    <lineage>
        <taxon>Bacteria</taxon>
        <taxon>Bacillati</taxon>
        <taxon>Bacillota</taxon>
        <taxon>Bacilli</taxon>
        <taxon>Bacillales</taxon>
        <taxon>Bacillaceae</taxon>
        <taxon>Alkalibacillus</taxon>
    </lineage>
</organism>
<evidence type="ECO:0000256" key="4">
    <source>
        <dbReference type="ARBA" id="ARBA00022722"/>
    </source>
</evidence>
<dbReference type="PANTHER" id="PTHR30337:SF0">
    <property type="entry name" value="NUCLEASE SBCCD SUBUNIT D"/>
    <property type="match status" value="1"/>
</dbReference>
<evidence type="ECO:0000256" key="8">
    <source>
        <dbReference type="RuleBase" id="RU363069"/>
    </source>
</evidence>
<dbReference type="InterPro" id="IPR029052">
    <property type="entry name" value="Metallo-depent_PP-like"/>
</dbReference>
<proteinExistence type="inferred from homology"/>
<keyword evidence="6 8" id="KW-0269">Exonuclease</keyword>
<sequence>MKIFHTADWHLGKIVQGVYMTKDQEYILDQFVRDVTEERPDVVVIAGDLYDRGVPPTEAVHALDQCLAHIVLELNIPVVAISGNHDSPGRLRFGSQMMKDQGLHIVSEPSKQPDPVVLYDDAGAVHFHLIPYTEPGTVRHLFNDDMIRSHHDATEALVNSIKETMDESARHVMVGHLFVTPKGQEQDNTSDSERPLAIGGAEHVDASLFEVFDYTALGHLHQAHFVGQETIRYSGSPLKYSISEENHQKGYLVVDLDQDGTVSIEKRSLQPKHDMRTVEGYIDDLLKGEVNEDYVFVRLLDEEAVQFPMERIRSVFPNALHVERRLPQSSHHAEQEERVARHRMSDMELFQAFYQDVRGENPTEEEEAIMAEVFHDVLNHD</sequence>
<evidence type="ECO:0000313" key="11">
    <source>
        <dbReference type="EMBL" id="MDQ0159369.1"/>
    </source>
</evidence>
<reference evidence="11 12" key="1">
    <citation type="submission" date="2023-07" db="EMBL/GenBank/DDBJ databases">
        <title>Genomic Encyclopedia of Type Strains, Phase IV (KMG-IV): sequencing the most valuable type-strain genomes for metagenomic binning, comparative biology and taxonomic classification.</title>
        <authorList>
            <person name="Goeker M."/>
        </authorList>
    </citation>
    <scope>NUCLEOTIDE SEQUENCE [LARGE SCALE GENOMIC DNA]</scope>
    <source>
        <strain evidence="11 12">DSM 16460</strain>
    </source>
</reference>
<accession>A0ABT9VEH4</accession>
<keyword evidence="8" id="KW-0235">DNA replication</keyword>
<comment type="function">
    <text evidence="8">SbcCD cleaves DNA hairpin structures. These structures can inhibit DNA replication and are intermediates in certain DNA recombination reactions. The complex acts as a 3'-&gt;5' double strand exonuclease that can open hairpins. It also has a 5' single-strand endonuclease activity.</text>
</comment>
<comment type="subunit">
    <text evidence="2 8">Heterodimer of SbcC and SbcD.</text>
</comment>
<evidence type="ECO:0000313" key="12">
    <source>
        <dbReference type="Proteomes" id="UP001224359"/>
    </source>
</evidence>
<feature type="domain" description="Calcineurin-like phosphoesterase" evidence="9">
    <location>
        <begin position="1"/>
        <end position="120"/>
    </location>
</feature>
<evidence type="ECO:0000256" key="5">
    <source>
        <dbReference type="ARBA" id="ARBA00022801"/>
    </source>
</evidence>
<protein>
    <recommendedName>
        <fullName evidence="3 8">Nuclease SbcCD subunit D</fullName>
    </recommendedName>
</protein>
<dbReference type="InterPro" id="IPR041796">
    <property type="entry name" value="Mre11_N"/>
</dbReference>
<comment type="similarity">
    <text evidence="1 8">Belongs to the SbcD family.</text>
</comment>
<dbReference type="GO" id="GO:0004527">
    <property type="term" value="F:exonuclease activity"/>
    <property type="evidence" value="ECO:0007669"/>
    <property type="project" value="UniProtKB-KW"/>
</dbReference>
<evidence type="ECO:0000259" key="9">
    <source>
        <dbReference type="Pfam" id="PF00149"/>
    </source>
</evidence>
<keyword evidence="4 8" id="KW-0540">Nuclease</keyword>
<dbReference type="InterPro" id="IPR004593">
    <property type="entry name" value="SbcD"/>
</dbReference>
<evidence type="ECO:0000256" key="7">
    <source>
        <dbReference type="ARBA" id="ARBA00023172"/>
    </source>
</evidence>
<keyword evidence="5 8" id="KW-0378">Hydrolase</keyword>
<evidence type="ECO:0000256" key="1">
    <source>
        <dbReference type="ARBA" id="ARBA00010555"/>
    </source>
</evidence>
<evidence type="ECO:0000259" key="10">
    <source>
        <dbReference type="Pfam" id="PF12320"/>
    </source>
</evidence>
<dbReference type="RefSeq" id="WP_306975793.1">
    <property type="nucleotide sequence ID" value="NZ_JAUSTQ010000004.1"/>
</dbReference>
<evidence type="ECO:0000256" key="6">
    <source>
        <dbReference type="ARBA" id="ARBA00022839"/>
    </source>
</evidence>